<accession>A0AAW8N6B3</accession>
<dbReference type="Proteomes" id="UP001262032">
    <property type="component" value="Unassembled WGS sequence"/>
</dbReference>
<proteinExistence type="predicted"/>
<comment type="caution">
    <text evidence="1">The sequence shown here is derived from an EMBL/GenBank/DDBJ whole genome shotgun (WGS) entry which is preliminary data.</text>
</comment>
<organism evidence="1 2">
    <name type="scientific">Pseudarthrobacter oxydans</name>
    <name type="common">Arthrobacter oxydans</name>
    <dbReference type="NCBI Taxonomy" id="1671"/>
    <lineage>
        <taxon>Bacteria</taxon>
        <taxon>Bacillati</taxon>
        <taxon>Actinomycetota</taxon>
        <taxon>Actinomycetes</taxon>
        <taxon>Micrococcales</taxon>
        <taxon>Micrococcaceae</taxon>
        <taxon>Pseudarthrobacter</taxon>
    </lineage>
</organism>
<dbReference type="AlphaFoldDB" id="A0AAW8N6B3"/>
<name>A0AAW8N6B3_PSEOX</name>
<evidence type="ECO:0000313" key="1">
    <source>
        <dbReference type="EMBL" id="MDR7163228.1"/>
    </source>
</evidence>
<reference evidence="1" key="1">
    <citation type="submission" date="2023-07" db="EMBL/GenBank/DDBJ databases">
        <title>Sorghum-associated microbial communities from plants grown in Nebraska, USA.</title>
        <authorList>
            <person name="Schachtman D."/>
        </authorList>
    </citation>
    <scope>NUCLEOTIDE SEQUENCE</scope>
    <source>
        <strain evidence="1">BE261</strain>
    </source>
</reference>
<gene>
    <name evidence="1" type="ORF">J2X12_001241</name>
</gene>
<protein>
    <submittedName>
        <fullName evidence="1">Uncharacterized protein</fullName>
    </submittedName>
</protein>
<dbReference type="EMBL" id="JAVDWN010000003">
    <property type="protein sequence ID" value="MDR7163228.1"/>
    <property type="molecule type" value="Genomic_DNA"/>
</dbReference>
<evidence type="ECO:0000313" key="2">
    <source>
        <dbReference type="Proteomes" id="UP001262032"/>
    </source>
</evidence>
<dbReference type="RefSeq" id="WP_174178322.1">
    <property type="nucleotide sequence ID" value="NZ_CAXURQ020000003.1"/>
</dbReference>
<dbReference type="GeneID" id="97421627"/>
<sequence length="90" mass="9533">MASIAEVLGRLTPEELDELHSLGPQGHLPRHLVDALDRAAGGPGSGRGYYVPTGNVNSTGGPLLVLRSDVSGWLLNSRRDDPDSLPRHNG</sequence>